<dbReference type="Gene3D" id="3.40.50.300">
    <property type="entry name" value="P-loop containing nucleotide triphosphate hydrolases"/>
    <property type="match status" value="1"/>
</dbReference>
<proteinExistence type="predicted"/>
<dbReference type="GO" id="GO:0005829">
    <property type="term" value="C:cytosol"/>
    <property type="evidence" value="ECO:0007669"/>
    <property type="project" value="TreeGrafter"/>
</dbReference>
<dbReference type="InterPro" id="IPR050625">
    <property type="entry name" value="ParA/MinD_ATPase"/>
</dbReference>
<dbReference type="InterPro" id="IPR025501">
    <property type="entry name" value="MinD_FleN"/>
</dbReference>
<dbReference type="CDD" id="cd02038">
    <property type="entry name" value="FlhG-like"/>
    <property type="match status" value="1"/>
</dbReference>
<dbReference type="AlphaFoldDB" id="A0A0B6AWD3"/>
<dbReference type="GO" id="GO:0051782">
    <property type="term" value="P:negative regulation of cell division"/>
    <property type="evidence" value="ECO:0007669"/>
    <property type="project" value="TreeGrafter"/>
</dbReference>
<evidence type="ECO:0000313" key="1">
    <source>
        <dbReference type="EMBL" id="AJI24973.1"/>
    </source>
</evidence>
<organism evidence="1 2">
    <name type="scientific">Priestia megaterium (strain ATCC 14581 / DSM 32 / CCUG 1817 / JCM 2506 / NBRC 15308 / NCIMB 9376 / NCTC 10342 / NRRL B-14308 / VKM B-512 / Ford 19)</name>
    <name type="common">Bacillus megaterium</name>
    <dbReference type="NCBI Taxonomy" id="1348623"/>
    <lineage>
        <taxon>Bacteria</taxon>
        <taxon>Bacillati</taxon>
        <taxon>Bacillota</taxon>
        <taxon>Bacilli</taxon>
        <taxon>Bacillales</taxon>
        <taxon>Bacillaceae</taxon>
        <taxon>Priestia</taxon>
    </lineage>
</organism>
<sequence length="289" mass="32018">MNDQAAVLREKVLKKHQNSLRNCKTLAVLSGKGGVGKSNLSLNLSLALTKQKQRVLLFDMDIGMGNIDILIGQTTSYTMVDLLEKKLSIQQIIKKGPQNLAYVAGGTGISSVFEWSPSDLAHLIQELNSLINQYDYMIFDMGAGMSESVLKFLKAVDEMIVVTTSEPTSITDAYAAIKLAASYSVSAPVRLIINKTLSDKEGNETYERFSRAVQQFLNISISLLGIVPNDQAVQKAVNRQMPFLLQNPASKASISLIEMVSILIPQDNRITAKNEGMFIRRLKRFFLER</sequence>
<dbReference type="SUPFAM" id="SSF52540">
    <property type="entry name" value="P-loop containing nucleoside triphosphate hydrolases"/>
    <property type="match status" value="1"/>
</dbReference>
<dbReference type="InterPro" id="IPR033756">
    <property type="entry name" value="YlxH/NBP35"/>
</dbReference>
<protein>
    <submittedName>
        <fullName evidence="1">4Fe-4S iron sulfur cluster binding s, NifH/frxC family protein</fullName>
    </submittedName>
</protein>
<dbReference type="HOGENOM" id="CLU_037612_0_0_9"/>
<dbReference type="InterPro" id="IPR033875">
    <property type="entry name" value="FlhG"/>
</dbReference>
<dbReference type="EMBL" id="CP009920">
    <property type="protein sequence ID" value="AJI24973.1"/>
    <property type="molecule type" value="Genomic_DNA"/>
</dbReference>
<dbReference type="GO" id="GO:0005524">
    <property type="term" value="F:ATP binding"/>
    <property type="evidence" value="ECO:0007669"/>
    <property type="project" value="TreeGrafter"/>
</dbReference>
<dbReference type="KEGG" id="bmeg:BG04_1089"/>
<accession>A0A0B6AWD3</accession>
<gene>
    <name evidence="1" type="ORF">BG04_1089</name>
</gene>
<dbReference type="InterPro" id="IPR027417">
    <property type="entry name" value="P-loop_NTPase"/>
</dbReference>
<name>A0A0B6AWD3_PRIM2</name>
<dbReference type="RefSeq" id="WP_034649216.1">
    <property type="nucleotide sequence ID" value="NZ_BCVB01000001.1"/>
</dbReference>
<dbReference type="PIRSF" id="PIRSF003092">
    <property type="entry name" value="MinD"/>
    <property type="match status" value="1"/>
</dbReference>
<dbReference type="Pfam" id="PF10609">
    <property type="entry name" value="ParA"/>
    <property type="match status" value="1"/>
</dbReference>
<dbReference type="GO" id="GO:0016887">
    <property type="term" value="F:ATP hydrolysis activity"/>
    <property type="evidence" value="ECO:0007669"/>
    <property type="project" value="TreeGrafter"/>
</dbReference>
<dbReference type="Proteomes" id="UP000031829">
    <property type="component" value="Chromosome"/>
</dbReference>
<dbReference type="GeneID" id="93644565"/>
<dbReference type="PANTHER" id="PTHR43384:SF4">
    <property type="entry name" value="CELLULOSE BIOSYNTHESIS PROTEIN BCSQ-RELATED"/>
    <property type="match status" value="1"/>
</dbReference>
<dbReference type="PANTHER" id="PTHR43384">
    <property type="entry name" value="SEPTUM SITE-DETERMINING PROTEIN MIND HOMOLOG, CHLOROPLASTIC-RELATED"/>
    <property type="match status" value="1"/>
</dbReference>
<reference evidence="1 2" key="1">
    <citation type="journal article" date="2015" name="Genome Announc.">
        <title>Complete genome sequences for 35 biothreat assay-relevant bacillus species.</title>
        <authorList>
            <person name="Johnson S.L."/>
            <person name="Daligault H.E."/>
            <person name="Davenport K.W."/>
            <person name="Jaissle J."/>
            <person name="Frey K.G."/>
            <person name="Ladner J.T."/>
            <person name="Broomall S.M."/>
            <person name="Bishop-Lilly K.A."/>
            <person name="Bruce D.C."/>
            <person name="Gibbons H.S."/>
            <person name="Coyne S.R."/>
            <person name="Lo C.C."/>
            <person name="Meincke L."/>
            <person name="Munk A.C."/>
            <person name="Koroleva G.I."/>
            <person name="Rosenzweig C.N."/>
            <person name="Palacios G.F."/>
            <person name="Redden C.L."/>
            <person name="Minogue T.D."/>
            <person name="Chain P.S."/>
        </authorList>
    </citation>
    <scope>NUCLEOTIDE SEQUENCE [LARGE SCALE GENOMIC DNA]</scope>
    <source>
        <strain evidence="2">ATCC 14581 / DSM 32 / JCM 2506 / NBRC 15308 / NCIMB 9376 / NCTC 10342 / NRRL B-14308 / VKM B-512</strain>
    </source>
</reference>
<evidence type="ECO:0000313" key="2">
    <source>
        <dbReference type="Proteomes" id="UP000031829"/>
    </source>
</evidence>
<dbReference type="GO" id="GO:0009898">
    <property type="term" value="C:cytoplasmic side of plasma membrane"/>
    <property type="evidence" value="ECO:0007669"/>
    <property type="project" value="TreeGrafter"/>
</dbReference>